<evidence type="ECO:0000256" key="4">
    <source>
        <dbReference type="ARBA" id="ARBA00022759"/>
    </source>
</evidence>
<dbReference type="PROSITE" id="PS00141">
    <property type="entry name" value="ASP_PROTEASE"/>
    <property type="match status" value="1"/>
</dbReference>
<organism evidence="11 12">
    <name type="scientific">Aphanomyces euteiches</name>
    <dbReference type="NCBI Taxonomy" id="100861"/>
    <lineage>
        <taxon>Eukaryota</taxon>
        <taxon>Sar</taxon>
        <taxon>Stramenopiles</taxon>
        <taxon>Oomycota</taxon>
        <taxon>Saprolegniomycetes</taxon>
        <taxon>Saprolegniales</taxon>
        <taxon>Verrucalvaceae</taxon>
        <taxon>Aphanomyces</taxon>
    </lineage>
</organism>
<dbReference type="VEuPathDB" id="FungiDB:AeMF1_020549"/>
<feature type="domain" description="CCHC-type" evidence="9">
    <location>
        <begin position="274"/>
        <end position="289"/>
    </location>
</feature>
<feature type="domain" description="Integrase catalytic" evidence="10">
    <location>
        <begin position="1197"/>
        <end position="1358"/>
    </location>
</feature>
<dbReference type="Gene3D" id="3.30.70.270">
    <property type="match status" value="2"/>
</dbReference>
<keyword evidence="7" id="KW-0863">Zinc-finger</keyword>
<dbReference type="PANTHER" id="PTHR37984:SF5">
    <property type="entry name" value="PROTEIN NYNRIN-LIKE"/>
    <property type="match status" value="1"/>
</dbReference>
<dbReference type="InterPro" id="IPR012337">
    <property type="entry name" value="RNaseH-like_sf"/>
</dbReference>
<keyword evidence="2" id="KW-0548">Nucleotidyltransferase</keyword>
<dbReference type="VEuPathDB" id="FungiDB:AeMF1_007520"/>
<dbReference type="EMBL" id="VJMJ01000287">
    <property type="protein sequence ID" value="KAF0724017.1"/>
    <property type="molecule type" value="Genomic_DNA"/>
</dbReference>
<dbReference type="PROSITE" id="PS50158">
    <property type="entry name" value="ZF_CCHC"/>
    <property type="match status" value="1"/>
</dbReference>
<dbReference type="InterPro" id="IPR043502">
    <property type="entry name" value="DNA/RNA_pol_sf"/>
</dbReference>
<dbReference type="GO" id="GO:0003676">
    <property type="term" value="F:nucleic acid binding"/>
    <property type="evidence" value="ECO:0007669"/>
    <property type="project" value="InterPro"/>
</dbReference>
<gene>
    <name evidence="11" type="ORF">Ae201684_017217</name>
</gene>
<evidence type="ECO:0000256" key="7">
    <source>
        <dbReference type="PROSITE-ProRule" id="PRU00047"/>
    </source>
</evidence>
<dbReference type="Pfam" id="PF17921">
    <property type="entry name" value="Integrase_H2C2"/>
    <property type="match status" value="1"/>
</dbReference>
<evidence type="ECO:0000256" key="8">
    <source>
        <dbReference type="SAM" id="MobiDB-lite"/>
    </source>
</evidence>
<keyword evidence="7" id="KW-0862">Zinc</keyword>
<keyword evidence="1" id="KW-0808">Transferase</keyword>
<dbReference type="Gene3D" id="3.10.10.10">
    <property type="entry name" value="HIV Type 1 Reverse Transcriptase, subunit A, domain 1"/>
    <property type="match status" value="1"/>
</dbReference>
<dbReference type="InterPro" id="IPR001584">
    <property type="entry name" value="Integrase_cat-core"/>
</dbReference>
<dbReference type="InterPro" id="IPR001969">
    <property type="entry name" value="Aspartic_peptidase_AS"/>
</dbReference>
<dbReference type="Pfam" id="PF17917">
    <property type="entry name" value="RT_RNaseH"/>
    <property type="match status" value="1"/>
</dbReference>
<keyword evidence="7" id="KW-0479">Metal-binding</keyword>
<dbReference type="InterPro" id="IPR036397">
    <property type="entry name" value="RNaseH_sf"/>
</dbReference>
<dbReference type="VEuPathDB" id="FungiDB:AeMF1_007125"/>
<feature type="compositionally biased region" description="Basic and acidic residues" evidence="8">
    <location>
        <begin position="497"/>
        <end position="513"/>
    </location>
</feature>
<dbReference type="InterPro" id="IPR000477">
    <property type="entry name" value="RT_dom"/>
</dbReference>
<dbReference type="GO" id="GO:0006508">
    <property type="term" value="P:proteolysis"/>
    <property type="evidence" value="ECO:0007669"/>
    <property type="project" value="InterPro"/>
</dbReference>
<evidence type="ECO:0000256" key="3">
    <source>
        <dbReference type="ARBA" id="ARBA00022722"/>
    </source>
</evidence>
<dbReference type="GO" id="GO:0015074">
    <property type="term" value="P:DNA integration"/>
    <property type="evidence" value="ECO:0007669"/>
    <property type="project" value="InterPro"/>
</dbReference>
<feature type="region of interest" description="Disordered" evidence="8">
    <location>
        <begin position="215"/>
        <end position="270"/>
    </location>
</feature>
<proteinExistence type="predicted"/>
<evidence type="ECO:0000259" key="9">
    <source>
        <dbReference type="PROSITE" id="PS50158"/>
    </source>
</evidence>
<evidence type="ECO:0000256" key="5">
    <source>
        <dbReference type="ARBA" id="ARBA00022801"/>
    </source>
</evidence>
<reference evidence="11 12" key="1">
    <citation type="submission" date="2019-07" db="EMBL/GenBank/DDBJ databases">
        <title>Genomics analysis of Aphanomyces spp. identifies a new class of oomycete effector associated with host adaptation.</title>
        <authorList>
            <person name="Gaulin E."/>
        </authorList>
    </citation>
    <scope>NUCLEOTIDE SEQUENCE [LARGE SCALE GENOMIC DNA]</scope>
    <source>
        <strain evidence="11 12">ATCC 201684</strain>
    </source>
</reference>
<comment type="caution">
    <text evidence="11">The sequence shown here is derived from an EMBL/GenBank/DDBJ whole genome shotgun (WGS) entry which is preliminary data.</text>
</comment>
<feature type="compositionally biased region" description="Basic and acidic residues" evidence="8">
    <location>
        <begin position="235"/>
        <end position="249"/>
    </location>
</feature>
<dbReference type="Pfam" id="PF00078">
    <property type="entry name" value="RVT_1"/>
    <property type="match status" value="1"/>
</dbReference>
<dbReference type="Proteomes" id="UP000481153">
    <property type="component" value="Unassembled WGS sequence"/>
</dbReference>
<protein>
    <recommendedName>
        <fullName evidence="13">Reverse transcriptase</fullName>
    </recommendedName>
</protein>
<accession>A0A6G0W9L2</accession>
<dbReference type="InterPro" id="IPR041588">
    <property type="entry name" value="Integrase_H2C2"/>
</dbReference>
<keyword evidence="3" id="KW-0540">Nuclease</keyword>
<dbReference type="GO" id="GO:0008270">
    <property type="term" value="F:zinc ion binding"/>
    <property type="evidence" value="ECO:0007669"/>
    <property type="project" value="UniProtKB-KW"/>
</dbReference>
<dbReference type="PROSITE" id="PS50994">
    <property type="entry name" value="INTEGRASE"/>
    <property type="match status" value="1"/>
</dbReference>
<feature type="compositionally biased region" description="Basic and acidic residues" evidence="8">
    <location>
        <begin position="555"/>
        <end position="566"/>
    </location>
</feature>
<dbReference type="SUPFAM" id="SSF56672">
    <property type="entry name" value="DNA/RNA polymerases"/>
    <property type="match status" value="1"/>
</dbReference>
<feature type="region of interest" description="Disordered" evidence="8">
    <location>
        <begin position="474"/>
        <end position="566"/>
    </location>
</feature>
<dbReference type="PANTHER" id="PTHR37984">
    <property type="entry name" value="PROTEIN CBG26694"/>
    <property type="match status" value="1"/>
</dbReference>
<dbReference type="Gene3D" id="1.10.340.70">
    <property type="match status" value="1"/>
</dbReference>
<evidence type="ECO:0000313" key="11">
    <source>
        <dbReference type="EMBL" id="KAF0724017.1"/>
    </source>
</evidence>
<dbReference type="InterPro" id="IPR043128">
    <property type="entry name" value="Rev_trsase/Diguanyl_cyclase"/>
</dbReference>
<dbReference type="Gene3D" id="3.30.420.10">
    <property type="entry name" value="Ribonuclease H-like superfamily/Ribonuclease H"/>
    <property type="match status" value="1"/>
</dbReference>
<dbReference type="SUPFAM" id="SSF53098">
    <property type="entry name" value="Ribonuclease H-like"/>
    <property type="match status" value="1"/>
</dbReference>
<sequence>MGSDAGYGRAQVWHAPAIPHPPTFKGSTKAERRQFMREYQRYLSQINALQSEGSRPFAMPVSACMDPSSKRRIALFDFNKDHHEVTKDEWIAWFNAAIEEEPLDLDVLKRHLTSVVRFDTKILDAESRIGRMLDELMRALEQDHQEWVLTQEGKVVVDVMAKAIKPDALRIAVQKQLQLQKNKALKRDVFRFVNWLRQYAAGFQMYVGLDETPTPAVAPKGEAQRAGRGGGGSRGDSRAKPDAGAKGDGKGGAVAKPAAEKSKEDAKPKKKLGCLKCGDASHRVADCPKVAPGEAQKLLDAQLKKWREAVQVLGDMPERRRTDRGAMVVALVRVDNVLLDTGADVNIVLRGVMDALAAKGASVAVATHDKPRQIYPYGADAAPLEMRRSVKFTSFTLETACGPLTLRGLQAWVDDTSSLIELIISRPVMEVLGFSVDDLLVGARQQNAEWDVSPEAGQSQTGLARIQRLMADGRESDEPQLDESDGMECATPAVERPTGDGRDEERRKKKEEVAGQSQTGLARIQRLMADGRESDEPQLDESDGMECATPAVERPTGDGRDEERRKKKEEVVLGILMSKVADAQARGLTAEETARLESLLSRHVDVFREDLGNDPPVKCGMRRYPPAYLEYMREHVAALEANGMVYKNNRATWAAAPRIVPKRDAGALRMTIDSRPINACTEPMPWPMPNLDSAMACLVGTKAYFTLDWTKGYWQLPLHADLQEFFSFMTPFGVYMPTRVLMGQTDAVAYCQSVVHQMFGELLFRGLLAWLDDLLGFANYVCRVRPQAMSQKCHFYLAEAEWCGKIISAAGVTHSPRRIQGLIDLALPTTAADLQQFVCATNWMRASIPDYNTLIDSLRRLLDVAVKAAGSSKKKALARVALSLVGWWQDHAACFEDVKSALANVVPLSHPRSDMELCVFTDASDKFWGAVATQIPSEDLSLPLEDQRHEPLAFLSGTFTGASQRWPIVEKEAYAVVESCKRLDYIVVRPGGFRLFTDHRNLVYMFNPRRSNSGMAKYQADKLQRWALVMSTFPYTIECLPGDTNAWGDLLSRWGSAQSSWTIARVRKLLHVVSPLQQNDFEWPTAKSILEAQTLAIERGGSTPPGVAWSDEDSFHMDDQGRIWVPDDAVDLQQRLSVIAHQGAAGRRRVAATVKSVSDKFWWATLAQDVETFVKACLHCMQVDGDVVPRPLGSALHAEKPNELIHFDWLSMPMSTSGLKHVLVIKDDMSGFVHLFPAESADATSTATALMGWFTLYGCVETWVTDCGSHFKNEVVEKIRKMVGAHHHITTAYSPWANGTVEVVNRLILRAVRALLSEMKLKTNEWPHVLLLVQGALNHQPSPRLGGVAPVTAFTGLLAKTPMSGFVHPTTKEVYVIDWLDDVRQSHMAELAVALNELHRDVVAKSDKLRKQARKIRDEKATVKLINFSVGDFVLVGSVVKQPTKLSLVWRGPEQVTRVVTDYVMETQQLVPPYGVSLHHDRMKMYAEAGREVTED</sequence>
<keyword evidence="12" id="KW-1185">Reference proteome</keyword>
<keyword evidence="4" id="KW-0255">Endonuclease</keyword>
<dbReference type="InterPro" id="IPR041373">
    <property type="entry name" value="RT_RNaseH"/>
</dbReference>
<evidence type="ECO:0008006" key="13">
    <source>
        <dbReference type="Google" id="ProtNLM"/>
    </source>
</evidence>
<dbReference type="InterPro" id="IPR001878">
    <property type="entry name" value="Znf_CCHC"/>
</dbReference>
<dbReference type="Pfam" id="PF00665">
    <property type="entry name" value="rve"/>
    <property type="match status" value="1"/>
</dbReference>
<dbReference type="GO" id="GO:0003964">
    <property type="term" value="F:RNA-directed DNA polymerase activity"/>
    <property type="evidence" value="ECO:0007669"/>
    <property type="project" value="UniProtKB-KW"/>
</dbReference>
<dbReference type="GO" id="GO:0004190">
    <property type="term" value="F:aspartic-type endopeptidase activity"/>
    <property type="evidence" value="ECO:0007669"/>
    <property type="project" value="InterPro"/>
</dbReference>
<evidence type="ECO:0000313" key="12">
    <source>
        <dbReference type="Proteomes" id="UP000481153"/>
    </source>
</evidence>
<keyword evidence="6" id="KW-0695">RNA-directed DNA polymerase</keyword>
<dbReference type="InterPro" id="IPR050951">
    <property type="entry name" value="Retrovirus_Pol_polyprotein"/>
</dbReference>
<evidence type="ECO:0000256" key="6">
    <source>
        <dbReference type="ARBA" id="ARBA00022918"/>
    </source>
</evidence>
<feature type="compositionally biased region" description="Basic and acidic residues" evidence="8">
    <location>
        <begin position="258"/>
        <end position="267"/>
    </location>
</feature>
<dbReference type="CDD" id="cd01647">
    <property type="entry name" value="RT_LTR"/>
    <property type="match status" value="1"/>
</dbReference>
<name>A0A6G0W9L2_9STRA</name>
<evidence type="ECO:0000259" key="10">
    <source>
        <dbReference type="PROSITE" id="PS50994"/>
    </source>
</evidence>
<keyword evidence="5" id="KW-0378">Hydrolase</keyword>
<evidence type="ECO:0000256" key="1">
    <source>
        <dbReference type="ARBA" id="ARBA00022679"/>
    </source>
</evidence>
<dbReference type="VEuPathDB" id="FungiDB:AeMF1_020640"/>
<dbReference type="CDD" id="cd09274">
    <property type="entry name" value="RNase_HI_RT_Ty3"/>
    <property type="match status" value="1"/>
</dbReference>
<evidence type="ECO:0000256" key="2">
    <source>
        <dbReference type="ARBA" id="ARBA00022695"/>
    </source>
</evidence>
<dbReference type="GO" id="GO:0004519">
    <property type="term" value="F:endonuclease activity"/>
    <property type="evidence" value="ECO:0007669"/>
    <property type="project" value="UniProtKB-KW"/>
</dbReference>